<evidence type="ECO:0000313" key="3">
    <source>
        <dbReference type="Proteomes" id="UP001211173"/>
    </source>
</evidence>
<dbReference type="RefSeq" id="WP_243264397.1">
    <property type="nucleotide sequence ID" value="NZ_BAABXT010000001.1"/>
</dbReference>
<dbReference type="EMBL" id="JAQLWO010000002">
    <property type="protein sequence ID" value="MDB7904801.1"/>
    <property type="molecule type" value="Genomic_DNA"/>
</dbReference>
<evidence type="ECO:0000313" key="2">
    <source>
        <dbReference type="EMBL" id="MDB7933481.1"/>
    </source>
</evidence>
<organism evidence="2 3">
    <name type="scientific">Flavonifractor plautii</name>
    <name type="common">Fusobacterium plautii</name>
    <dbReference type="NCBI Taxonomy" id="292800"/>
    <lineage>
        <taxon>Bacteria</taxon>
        <taxon>Bacillati</taxon>
        <taxon>Bacillota</taxon>
        <taxon>Clostridia</taxon>
        <taxon>Eubacteriales</taxon>
        <taxon>Oscillospiraceae</taxon>
        <taxon>Flavonifractor</taxon>
    </lineage>
</organism>
<evidence type="ECO:0000313" key="1">
    <source>
        <dbReference type="EMBL" id="MDB7904801.1"/>
    </source>
</evidence>
<sequence>MIQTGKPAEVTLEEYPEISRTWTRRVAVELPAGFEAAEAGDGRKHIFRGSDCYELTANADGVPCIIDHTQRGGPFIPLPILSEGWGI</sequence>
<dbReference type="EMBL" id="JAQLWV010000013">
    <property type="protein sequence ID" value="MDB7933481.1"/>
    <property type="molecule type" value="Genomic_DNA"/>
</dbReference>
<comment type="caution">
    <text evidence="2">The sequence shown here is derived from an EMBL/GenBank/DDBJ whole genome shotgun (WGS) entry which is preliminary data.</text>
</comment>
<dbReference type="Proteomes" id="UP001211173">
    <property type="component" value="Unassembled WGS sequence"/>
</dbReference>
<name>A0AAW6CFK9_FLAPL</name>
<reference evidence="2" key="1">
    <citation type="submission" date="2023-01" db="EMBL/GenBank/DDBJ databases">
        <title>Human gut microbiome strain richness.</title>
        <authorList>
            <person name="Chen-Liaw A."/>
        </authorList>
    </citation>
    <scope>NUCLEOTIDE SEQUENCE</scope>
    <source>
        <strain evidence="2">1001287st1_F4_1001285I_161205</strain>
        <strain evidence="1">2225st1_A6_2225SCRN_200828</strain>
    </source>
</reference>
<gene>
    <name evidence="1" type="ORF">PND83_02300</name>
    <name evidence="2" type="ORF">PNE06_10400</name>
</gene>
<dbReference type="AlphaFoldDB" id="A0AAW6CFK9"/>
<proteinExistence type="predicted"/>
<protein>
    <submittedName>
        <fullName evidence="2">Uncharacterized protein</fullName>
    </submittedName>
</protein>
<dbReference type="Proteomes" id="UP001211006">
    <property type="component" value="Unassembled WGS sequence"/>
</dbReference>
<accession>A0AAW6CFK9</accession>